<accession>A0A7S3BVJ6</accession>
<feature type="domain" description="Isochorismatase-like" evidence="3">
    <location>
        <begin position="126"/>
        <end position="313"/>
    </location>
</feature>
<comment type="similarity">
    <text evidence="1">Belongs to the isochorismatase family.</text>
</comment>
<gene>
    <name evidence="4" type="ORF">PSIN1315_LOCUS10155</name>
</gene>
<proteinExistence type="inferred from homology"/>
<organism evidence="4">
    <name type="scientific">Prasinoderma singulare</name>
    <dbReference type="NCBI Taxonomy" id="676789"/>
    <lineage>
        <taxon>Eukaryota</taxon>
        <taxon>Viridiplantae</taxon>
        <taxon>Prasinodermophyta</taxon>
        <taxon>Prasinodermophyceae</taxon>
        <taxon>Prasinodermales</taxon>
        <taxon>Prasinodermaceae</taxon>
        <taxon>Prasinoderma</taxon>
    </lineage>
</organism>
<dbReference type="PANTHER" id="PTHR43540:SF6">
    <property type="entry name" value="ISOCHORISMATASE-LIKE DOMAIN-CONTAINING PROTEIN"/>
    <property type="match status" value="1"/>
</dbReference>
<evidence type="ECO:0000256" key="2">
    <source>
        <dbReference type="ARBA" id="ARBA00022801"/>
    </source>
</evidence>
<dbReference type="EMBL" id="HBHY01015706">
    <property type="protein sequence ID" value="CAE0145030.1"/>
    <property type="molecule type" value="Transcribed_RNA"/>
</dbReference>
<evidence type="ECO:0000256" key="1">
    <source>
        <dbReference type="ARBA" id="ARBA00006336"/>
    </source>
</evidence>
<dbReference type="InterPro" id="IPR000868">
    <property type="entry name" value="Isochorismatase-like_dom"/>
</dbReference>
<evidence type="ECO:0000259" key="3">
    <source>
        <dbReference type="Pfam" id="PF00857"/>
    </source>
</evidence>
<name>A0A7S3BVJ6_9VIRI</name>
<dbReference type="SUPFAM" id="SSF52499">
    <property type="entry name" value="Isochorismatase-like hydrolases"/>
    <property type="match status" value="1"/>
</dbReference>
<dbReference type="InterPro" id="IPR036380">
    <property type="entry name" value="Isochorismatase-like_sf"/>
</dbReference>
<protein>
    <recommendedName>
        <fullName evidence="3">Isochorismatase-like domain-containing protein</fullName>
    </recommendedName>
</protein>
<dbReference type="AlphaFoldDB" id="A0A7S3BVJ6"/>
<keyword evidence="2" id="KW-0378">Hydrolase</keyword>
<dbReference type="InterPro" id="IPR050272">
    <property type="entry name" value="Isochorismatase-like_hydrls"/>
</dbReference>
<dbReference type="Pfam" id="PF00857">
    <property type="entry name" value="Isochorismatase"/>
    <property type="match status" value="1"/>
</dbReference>
<dbReference type="PANTHER" id="PTHR43540">
    <property type="entry name" value="PEROXYUREIDOACRYLATE/UREIDOACRYLATE AMIDOHYDROLASE-RELATED"/>
    <property type="match status" value="1"/>
</dbReference>
<sequence>MAAAAMAALALRERRRRRREQAERAARTRQRSKIRWSHAALAVAAALAALMAAPAFAHVVACDDFYACNFGASDGPCEYPPAPGFGVACDGSPLPASSPFAAAYGGLDLGDVPAFGLRSRPRRVGLVLVDAQEEYRAFTPPRTIANMAALARAAVEQGDVPVAISGWARRYDDPAARYVNAGDRMLGVPPERTIAYTWKRDGHVPLAELATLVGGAEGASSLLQLNSTNLDLFWNFDGRGDSILAGYLAEHAVDTVVVAGLWTDACILATAIAAHNRGFDVVVASDAVATATGTGKAAIDAVQTFALVMRTAELTDYLRSGFERSRLGQYRDPSWHDGRVYQPAERYHATANHQTVTIA</sequence>
<evidence type="ECO:0000313" key="4">
    <source>
        <dbReference type="EMBL" id="CAE0145030.1"/>
    </source>
</evidence>
<dbReference type="GO" id="GO:0016787">
    <property type="term" value="F:hydrolase activity"/>
    <property type="evidence" value="ECO:0007669"/>
    <property type="project" value="UniProtKB-KW"/>
</dbReference>
<dbReference type="Gene3D" id="3.40.50.850">
    <property type="entry name" value="Isochorismatase-like"/>
    <property type="match status" value="1"/>
</dbReference>
<reference evidence="4" key="1">
    <citation type="submission" date="2021-01" db="EMBL/GenBank/DDBJ databases">
        <authorList>
            <person name="Corre E."/>
            <person name="Pelletier E."/>
            <person name="Niang G."/>
            <person name="Scheremetjew M."/>
            <person name="Finn R."/>
            <person name="Kale V."/>
            <person name="Holt S."/>
            <person name="Cochrane G."/>
            <person name="Meng A."/>
            <person name="Brown T."/>
            <person name="Cohen L."/>
        </authorList>
    </citation>
    <scope>NUCLEOTIDE SEQUENCE</scope>
    <source>
        <strain evidence="4">RCC927</strain>
    </source>
</reference>